<dbReference type="Pfam" id="PF08501">
    <property type="entry name" value="Shikimate_dh_N"/>
    <property type="match status" value="1"/>
</dbReference>
<dbReference type="InterPro" id="IPR036291">
    <property type="entry name" value="NAD(P)-bd_dom_sf"/>
</dbReference>
<reference evidence="7" key="1">
    <citation type="journal article" date="2019" name="Int. J. Syst. Evol. Microbiol.">
        <title>The Global Catalogue of Microorganisms (GCM) 10K type strain sequencing project: providing services to taxonomists for standard genome sequencing and annotation.</title>
        <authorList>
            <consortium name="The Broad Institute Genomics Platform"/>
            <consortium name="The Broad Institute Genome Sequencing Center for Infectious Disease"/>
            <person name="Wu L."/>
            <person name="Ma J."/>
        </authorList>
    </citation>
    <scope>NUCLEOTIDE SEQUENCE [LARGE SCALE GENOMIC DNA]</scope>
    <source>
        <strain evidence="7">JCM 18303</strain>
    </source>
</reference>
<evidence type="ECO:0000256" key="3">
    <source>
        <dbReference type="HAMAP-Rule" id="MF_00222"/>
    </source>
</evidence>
<feature type="domain" description="SDH C-terminal" evidence="5">
    <location>
        <begin position="255"/>
        <end position="280"/>
    </location>
</feature>
<evidence type="ECO:0000256" key="1">
    <source>
        <dbReference type="ARBA" id="ARBA00004871"/>
    </source>
</evidence>
<dbReference type="PANTHER" id="PTHR21089:SF1">
    <property type="entry name" value="BIFUNCTIONAL 3-DEHYDROQUINATE DEHYDRATASE_SHIKIMATE DEHYDROGENASE, CHLOROPLASTIC"/>
    <property type="match status" value="1"/>
</dbReference>
<feature type="binding site" evidence="3">
    <location>
        <position position="111"/>
    </location>
    <ligand>
        <name>shikimate</name>
        <dbReference type="ChEBI" id="CHEBI:36208"/>
    </ligand>
</feature>
<feature type="active site" description="Proton acceptor" evidence="3">
    <location>
        <position position="75"/>
    </location>
</feature>
<organism evidence="6 7">
    <name type="scientific">Pseudonocardia eucalypti</name>
    <dbReference type="NCBI Taxonomy" id="648755"/>
    <lineage>
        <taxon>Bacteria</taxon>
        <taxon>Bacillati</taxon>
        <taxon>Actinomycetota</taxon>
        <taxon>Actinomycetes</taxon>
        <taxon>Pseudonocardiales</taxon>
        <taxon>Pseudonocardiaceae</taxon>
        <taxon>Pseudonocardia</taxon>
    </lineage>
</organism>
<dbReference type="NCBIfam" id="NF009201">
    <property type="entry name" value="PRK12549.1"/>
    <property type="match status" value="1"/>
</dbReference>
<dbReference type="InterPro" id="IPR041121">
    <property type="entry name" value="SDH_C"/>
</dbReference>
<dbReference type="EMBL" id="BAABJP010000004">
    <property type="protein sequence ID" value="GAA5148835.1"/>
    <property type="molecule type" value="Genomic_DNA"/>
</dbReference>
<feature type="binding site" evidence="3">
    <location>
        <begin position="19"/>
        <end position="21"/>
    </location>
    <ligand>
        <name>shikimate</name>
        <dbReference type="ChEBI" id="CHEBI:36208"/>
    </ligand>
</feature>
<comment type="caution">
    <text evidence="6">The sequence shown here is derived from an EMBL/GenBank/DDBJ whole genome shotgun (WGS) entry which is preliminary data.</text>
</comment>
<dbReference type="InterPro" id="IPR046346">
    <property type="entry name" value="Aminoacid_DH-like_N_sf"/>
</dbReference>
<keyword evidence="7" id="KW-1185">Reference proteome</keyword>
<feature type="binding site" evidence="3">
    <location>
        <position position="252"/>
    </location>
    <ligand>
        <name>NADP(+)</name>
        <dbReference type="ChEBI" id="CHEBI:58349"/>
    </ligand>
</feature>
<dbReference type="InterPro" id="IPR013708">
    <property type="entry name" value="Shikimate_DH-bd_N"/>
</dbReference>
<evidence type="ECO:0000256" key="2">
    <source>
        <dbReference type="ARBA" id="ARBA00023141"/>
    </source>
</evidence>
<feature type="binding site" evidence="3">
    <location>
        <position position="231"/>
    </location>
    <ligand>
        <name>shikimate</name>
        <dbReference type="ChEBI" id="CHEBI:36208"/>
    </ligand>
</feature>
<dbReference type="Gene3D" id="3.40.50.10860">
    <property type="entry name" value="Leucine Dehydrogenase, chain A, domain 1"/>
    <property type="match status" value="1"/>
</dbReference>
<keyword evidence="3" id="KW-0560">Oxidoreductase</keyword>
<dbReference type="Proteomes" id="UP001428817">
    <property type="component" value="Unassembled WGS sequence"/>
</dbReference>
<comment type="function">
    <text evidence="3">Involved in the biosynthesis of the chorismate, which leads to the biosynthesis of aromatic amino acids. Catalyzes the reversible NADPH linked reduction of 3-dehydroshikimate (DHSA) to yield shikimate (SA).</text>
</comment>
<gene>
    <name evidence="3" type="primary">aroE</name>
    <name evidence="6" type="ORF">GCM10023321_11720</name>
</gene>
<name>A0ABP9PLY5_9PSEU</name>
<dbReference type="PANTHER" id="PTHR21089">
    <property type="entry name" value="SHIKIMATE DEHYDROGENASE"/>
    <property type="match status" value="1"/>
</dbReference>
<sequence length="295" mass="30489">MTIDNPVRVGLVGSGIGPSLSPALHVREADRLGVPYAYSRFDLDELGLPATAVGALLDRARADGYRGLNITHPCKQLVLPHLDELSGEAEAIGAVNTVVFEGARAVGHNTDWSGFRYGMSTGLPGAATDRVVLLGAGGAGAASAHALLTLGVGALDILDLDHARAARLADALAARFGSGRVRSGGSGDLAVRLGRADGLVHATPVGMAEQPGLPLPPDLLRPALWVAEIVYRPLDTALLRAARAAGCATLDGGRMAVHQAAEALRLFTGADPDPERMLRHLAELVTPDKEAGRVA</sequence>
<evidence type="ECO:0000313" key="6">
    <source>
        <dbReference type="EMBL" id="GAA5148835.1"/>
    </source>
</evidence>
<dbReference type="SUPFAM" id="SSF51735">
    <property type="entry name" value="NAD(P)-binding Rossmann-fold domains"/>
    <property type="match status" value="1"/>
</dbReference>
<dbReference type="InterPro" id="IPR022893">
    <property type="entry name" value="Shikimate_DH_fam"/>
</dbReference>
<dbReference type="Pfam" id="PF18317">
    <property type="entry name" value="SDH_C"/>
    <property type="match status" value="1"/>
</dbReference>
<feature type="domain" description="Shikimate dehydrogenase substrate binding N-terminal" evidence="4">
    <location>
        <begin position="11"/>
        <end position="98"/>
    </location>
</feature>
<dbReference type="EC" id="1.1.1.25" evidence="3"/>
<dbReference type="Gene3D" id="3.40.50.720">
    <property type="entry name" value="NAD(P)-binding Rossmann-like Domain"/>
    <property type="match status" value="1"/>
</dbReference>
<comment type="pathway">
    <text evidence="1 3">Metabolic intermediate biosynthesis; chorismate biosynthesis; chorismate from D-erythrose 4-phosphate and phosphoenolpyruvate: step 4/7.</text>
</comment>
<feature type="binding site" evidence="3">
    <location>
        <position position="229"/>
    </location>
    <ligand>
        <name>NADP(+)</name>
        <dbReference type="ChEBI" id="CHEBI:58349"/>
    </ligand>
</feature>
<evidence type="ECO:0000259" key="4">
    <source>
        <dbReference type="Pfam" id="PF08501"/>
    </source>
</evidence>
<dbReference type="RefSeq" id="WP_185062741.1">
    <property type="nucleotide sequence ID" value="NZ_BAABJP010000004.1"/>
</dbReference>
<dbReference type="HAMAP" id="MF_00222">
    <property type="entry name" value="Shikimate_DH_AroE"/>
    <property type="match status" value="1"/>
</dbReference>
<comment type="catalytic activity">
    <reaction evidence="3">
        <text>shikimate + NADP(+) = 3-dehydroshikimate + NADPH + H(+)</text>
        <dbReference type="Rhea" id="RHEA:17737"/>
        <dbReference type="ChEBI" id="CHEBI:15378"/>
        <dbReference type="ChEBI" id="CHEBI:16630"/>
        <dbReference type="ChEBI" id="CHEBI:36208"/>
        <dbReference type="ChEBI" id="CHEBI:57783"/>
        <dbReference type="ChEBI" id="CHEBI:58349"/>
        <dbReference type="EC" id="1.1.1.25"/>
    </reaction>
</comment>
<proteinExistence type="inferred from homology"/>
<comment type="similarity">
    <text evidence="3">Belongs to the shikimate dehydrogenase family.</text>
</comment>
<evidence type="ECO:0000313" key="7">
    <source>
        <dbReference type="Proteomes" id="UP001428817"/>
    </source>
</evidence>
<keyword evidence="2 3" id="KW-0057">Aromatic amino acid biosynthesis</keyword>
<keyword evidence="3" id="KW-0521">NADP</keyword>
<comment type="subunit">
    <text evidence="3">Homodimer.</text>
</comment>
<feature type="binding site" evidence="3">
    <location>
        <position position="259"/>
    </location>
    <ligand>
        <name>shikimate</name>
        <dbReference type="ChEBI" id="CHEBI:36208"/>
    </ligand>
</feature>
<feature type="binding site" evidence="3">
    <location>
        <position position="71"/>
    </location>
    <ligand>
        <name>shikimate</name>
        <dbReference type="ChEBI" id="CHEBI:36208"/>
    </ligand>
</feature>
<keyword evidence="3" id="KW-0028">Amino-acid biosynthesis</keyword>
<feature type="binding site" evidence="3">
    <location>
        <begin position="135"/>
        <end position="139"/>
    </location>
    <ligand>
        <name>NADP(+)</name>
        <dbReference type="ChEBI" id="CHEBI:58349"/>
    </ligand>
</feature>
<feature type="binding site" evidence="3">
    <location>
        <position position="96"/>
    </location>
    <ligand>
        <name>shikimate</name>
        <dbReference type="ChEBI" id="CHEBI:36208"/>
    </ligand>
</feature>
<accession>A0ABP9PLY5</accession>
<comment type="caution">
    <text evidence="3">Lacks conserved residue(s) required for the propagation of feature annotation.</text>
</comment>
<evidence type="ECO:0000259" key="5">
    <source>
        <dbReference type="Pfam" id="PF18317"/>
    </source>
</evidence>
<dbReference type="SUPFAM" id="SSF53223">
    <property type="entry name" value="Aminoacid dehydrogenase-like, N-terminal domain"/>
    <property type="match status" value="1"/>
</dbReference>
<protein>
    <recommendedName>
        <fullName evidence="3">Shikimate dehydrogenase (NADP(+))</fullName>
        <shortName evidence="3">SDH</shortName>
        <ecNumber evidence="3">1.1.1.25</ecNumber>
    </recommendedName>
</protein>